<evidence type="ECO:0000313" key="6">
    <source>
        <dbReference type="Proteomes" id="UP000265120"/>
    </source>
</evidence>
<dbReference type="SUPFAM" id="SSF53756">
    <property type="entry name" value="UDP-Glycosyltransferase/glycogen phosphorylase"/>
    <property type="match status" value="1"/>
</dbReference>
<evidence type="ECO:0000313" key="5">
    <source>
        <dbReference type="Ensembl" id="ENSCSEP00000030004.1"/>
    </source>
</evidence>
<dbReference type="GeneTree" id="ENSGT00940000165682"/>
<dbReference type="InterPro" id="IPR002213">
    <property type="entry name" value="UDP_glucos_trans"/>
</dbReference>
<reference evidence="5" key="3">
    <citation type="submission" date="2025-09" db="UniProtKB">
        <authorList>
            <consortium name="Ensembl"/>
        </authorList>
    </citation>
    <scope>IDENTIFICATION</scope>
</reference>
<dbReference type="Ensembl" id="ENSCSET00000030408.1">
    <property type="protein sequence ID" value="ENSCSEP00000030004.1"/>
    <property type="gene ID" value="ENSCSEG00000019213.1"/>
</dbReference>
<keyword evidence="2" id="KW-0328">Glycosyltransferase</keyword>
<keyword evidence="3" id="KW-0808">Transferase</keyword>
<dbReference type="OMA" id="ELFYCKP"/>
<sequence length="338" mass="37455">MLQYQSCGIFALLCVSLISFTPSCDGGNILVFPVDGSHWINMKVLLEELHARGHNLTVIRASTSWYIPEESPMVWSYNGGSAISHFKITKFFLSLLYNVHLIWTQCAAQIFDDKSLIETLLDSKYDLVLTDPAIAPGVLLARYLKLPVVLNVRWIPSGEGHLAIAPTPASYIPAPGSGLTDNMTFLQRTKNLFFYGIILFQQRFIVGPHYDVVCQKYFEGECDIISVLQEADIWLFRSDFVFDFPRPTMPNIVYIGGFQCSPAEPLPSDLEEFVQSAGEHGMIIMTLGTLVNALPKEVADTIASIFAKLPQKVGDFKFDVKFADEHGCRCAGDAGAAA</sequence>
<organism evidence="5 6">
    <name type="scientific">Cynoglossus semilaevis</name>
    <name type="common">Tongue sole</name>
    <dbReference type="NCBI Taxonomy" id="244447"/>
    <lineage>
        <taxon>Eukaryota</taxon>
        <taxon>Metazoa</taxon>
        <taxon>Chordata</taxon>
        <taxon>Craniata</taxon>
        <taxon>Vertebrata</taxon>
        <taxon>Euteleostomi</taxon>
        <taxon>Actinopterygii</taxon>
        <taxon>Neopterygii</taxon>
        <taxon>Teleostei</taxon>
        <taxon>Neoteleostei</taxon>
        <taxon>Acanthomorphata</taxon>
        <taxon>Carangaria</taxon>
        <taxon>Pleuronectiformes</taxon>
        <taxon>Pleuronectoidei</taxon>
        <taxon>Cynoglossidae</taxon>
        <taxon>Cynoglossinae</taxon>
        <taxon>Cynoglossus</taxon>
    </lineage>
</organism>
<dbReference type="GO" id="GO:0008194">
    <property type="term" value="F:UDP-glycosyltransferase activity"/>
    <property type="evidence" value="ECO:0007669"/>
    <property type="project" value="InterPro"/>
</dbReference>
<proteinExistence type="inferred from homology"/>
<evidence type="ECO:0000256" key="2">
    <source>
        <dbReference type="ARBA" id="ARBA00022676"/>
    </source>
</evidence>
<dbReference type="Pfam" id="PF00201">
    <property type="entry name" value="UDPGT"/>
    <property type="match status" value="2"/>
</dbReference>
<dbReference type="PANTHER" id="PTHR48043">
    <property type="entry name" value="EG:EG0003.4 PROTEIN-RELATED"/>
    <property type="match status" value="1"/>
</dbReference>
<dbReference type="InParanoid" id="A0A3P8WTD3"/>
<name>A0A3P8WTD3_CYNSE</name>
<reference evidence="5" key="2">
    <citation type="submission" date="2025-08" db="UniProtKB">
        <authorList>
            <consortium name="Ensembl"/>
        </authorList>
    </citation>
    <scope>IDENTIFICATION</scope>
</reference>
<evidence type="ECO:0000256" key="3">
    <source>
        <dbReference type="ARBA" id="ARBA00022679"/>
    </source>
</evidence>
<evidence type="ECO:0000256" key="4">
    <source>
        <dbReference type="SAM" id="SignalP"/>
    </source>
</evidence>
<dbReference type="PANTHER" id="PTHR48043:SF63">
    <property type="entry name" value="UDP GLUCURONOSYLTRANSFERASE 5 FAMILY, POLYPEPTIDE F1-RELATED"/>
    <property type="match status" value="1"/>
</dbReference>
<comment type="similarity">
    <text evidence="1">Belongs to the UDP-glycosyltransferase family.</text>
</comment>
<evidence type="ECO:0000256" key="1">
    <source>
        <dbReference type="ARBA" id="ARBA00009995"/>
    </source>
</evidence>
<keyword evidence="4" id="KW-0732">Signal</keyword>
<dbReference type="AlphaFoldDB" id="A0A3P8WTD3"/>
<accession>A0A3P8WTD3</accession>
<keyword evidence="6" id="KW-1185">Reference proteome</keyword>
<dbReference type="Proteomes" id="UP000265120">
    <property type="component" value="Chromosome 19"/>
</dbReference>
<reference evidence="5 6" key="1">
    <citation type="journal article" date="2014" name="Nat. Genet.">
        <title>Whole-genome sequence of a flatfish provides insights into ZW sex chromosome evolution and adaptation to a benthic lifestyle.</title>
        <authorList>
            <person name="Chen S."/>
            <person name="Zhang G."/>
            <person name="Shao C."/>
            <person name="Huang Q."/>
            <person name="Liu G."/>
            <person name="Zhang P."/>
            <person name="Song W."/>
            <person name="An N."/>
            <person name="Chalopin D."/>
            <person name="Volff J.N."/>
            <person name="Hong Y."/>
            <person name="Li Q."/>
            <person name="Sha Z."/>
            <person name="Zhou H."/>
            <person name="Xie M."/>
            <person name="Yu Q."/>
            <person name="Liu Y."/>
            <person name="Xiang H."/>
            <person name="Wang N."/>
            <person name="Wu K."/>
            <person name="Yang C."/>
            <person name="Zhou Q."/>
            <person name="Liao X."/>
            <person name="Yang L."/>
            <person name="Hu Q."/>
            <person name="Zhang J."/>
            <person name="Meng L."/>
            <person name="Jin L."/>
            <person name="Tian Y."/>
            <person name="Lian J."/>
            <person name="Yang J."/>
            <person name="Miao G."/>
            <person name="Liu S."/>
            <person name="Liang Z."/>
            <person name="Yan F."/>
            <person name="Li Y."/>
            <person name="Sun B."/>
            <person name="Zhang H."/>
            <person name="Zhang J."/>
            <person name="Zhu Y."/>
            <person name="Du M."/>
            <person name="Zhao Y."/>
            <person name="Schartl M."/>
            <person name="Tang Q."/>
            <person name="Wang J."/>
        </authorList>
    </citation>
    <scope>NUCLEOTIDE SEQUENCE</scope>
</reference>
<protein>
    <submittedName>
        <fullName evidence="5">UDP glucuronosyltransferase 5 family, polypeptide D1</fullName>
    </submittedName>
</protein>
<dbReference type="InterPro" id="IPR050271">
    <property type="entry name" value="UDP-glycosyltransferase"/>
</dbReference>
<feature type="chain" id="PRO_5018062360" evidence="4">
    <location>
        <begin position="27"/>
        <end position="338"/>
    </location>
</feature>
<feature type="signal peptide" evidence="4">
    <location>
        <begin position="1"/>
        <end position="26"/>
    </location>
</feature>